<evidence type="ECO:0000256" key="4">
    <source>
        <dbReference type="ARBA" id="ARBA00023163"/>
    </source>
</evidence>
<evidence type="ECO:0000256" key="6">
    <source>
        <dbReference type="SAM" id="MobiDB-lite"/>
    </source>
</evidence>
<reference evidence="9 10" key="1">
    <citation type="submission" date="2019-02" db="EMBL/GenBank/DDBJ databases">
        <title>Deep-cultivation of Planctomycetes and their phenomic and genomic characterization uncovers novel biology.</title>
        <authorList>
            <person name="Wiegand S."/>
            <person name="Jogler M."/>
            <person name="Boedeker C."/>
            <person name="Pinto D."/>
            <person name="Vollmers J."/>
            <person name="Rivas-Marin E."/>
            <person name="Kohn T."/>
            <person name="Peeters S.H."/>
            <person name="Heuer A."/>
            <person name="Rast P."/>
            <person name="Oberbeckmann S."/>
            <person name="Bunk B."/>
            <person name="Jeske O."/>
            <person name="Meyerdierks A."/>
            <person name="Storesund J.E."/>
            <person name="Kallscheuer N."/>
            <person name="Luecker S."/>
            <person name="Lage O.M."/>
            <person name="Pohl T."/>
            <person name="Merkel B.J."/>
            <person name="Hornburger P."/>
            <person name="Mueller R.-W."/>
            <person name="Bruemmer F."/>
            <person name="Labrenz M."/>
            <person name="Spormann A.M."/>
            <person name="Op den Camp H."/>
            <person name="Overmann J."/>
            <person name="Amann R."/>
            <person name="Jetten M.S.M."/>
            <person name="Mascher T."/>
            <person name="Medema M.H."/>
            <person name="Devos D.P."/>
            <person name="Kaster A.-K."/>
            <person name="Ovreas L."/>
            <person name="Rohde M."/>
            <person name="Galperin M.Y."/>
            <person name="Jogler C."/>
        </authorList>
    </citation>
    <scope>NUCLEOTIDE SEQUENCE [LARGE SCALE GENOMIC DNA]</scope>
    <source>
        <strain evidence="9 10">FF011L</strain>
    </source>
</reference>
<name>A0A517MMM0_9BACT</name>
<feature type="domain" description="HTH luxR-type" evidence="7">
    <location>
        <begin position="1078"/>
        <end position="1143"/>
    </location>
</feature>
<dbReference type="KEGG" id="rml:FF011L_49280"/>
<dbReference type="Gene3D" id="1.25.40.10">
    <property type="entry name" value="Tetratricopeptide repeat domain"/>
    <property type="match status" value="1"/>
</dbReference>
<dbReference type="InterPro" id="IPR041617">
    <property type="entry name" value="TPR_MalT"/>
</dbReference>
<dbReference type="Pfam" id="PF25873">
    <property type="entry name" value="WHD_MalT"/>
    <property type="match status" value="1"/>
</dbReference>
<dbReference type="CDD" id="cd17535">
    <property type="entry name" value="REC_NarL-like"/>
    <property type="match status" value="1"/>
</dbReference>
<dbReference type="InterPro" id="IPR011990">
    <property type="entry name" value="TPR-like_helical_dom_sf"/>
</dbReference>
<dbReference type="OrthoDB" id="9789465at2"/>
<dbReference type="InterPro" id="IPR027417">
    <property type="entry name" value="P-loop_NTPase"/>
</dbReference>
<dbReference type="PROSITE" id="PS50110">
    <property type="entry name" value="RESPONSE_REGULATORY"/>
    <property type="match status" value="1"/>
</dbReference>
<dbReference type="Pfam" id="PF17874">
    <property type="entry name" value="TPR_MalT"/>
    <property type="match status" value="1"/>
</dbReference>
<evidence type="ECO:0000256" key="1">
    <source>
        <dbReference type="ARBA" id="ARBA00022553"/>
    </source>
</evidence>
<feature type="modified residue" description="4-aspartylphosphate" evidence="5">
    <location>
        <position position="55"/>
    </location>
</feature>
<dbReference type="Pfam" id="PF13191">
    <property type="entry name" value="AAA_16"/>
    <property type="match status" value="1"/>
</dbReference>
<dbReference type="RefSeq" id="WP_145354307.1">
    <property type="nucleotide sequence ID" value="NZ_CP036262.1"/>
</dbReference>
<dbReference type="Gene3D" id="3.40.50.300">
    <property type="entry name" value="P-loop containing nucleotide triphosphate hydrolases"/>
    <property type="match status" value="1"/>
</dbReference>
<protein>
    <submittedName>
        <fullName evidence="9">HTH-type transcriptional regulator MalT</fullName>
    </submittedName>
</protein>
<dbReference type="GO" id="GO:0003677">
    <property type="term" value="F:DNA binding"/>
    <property type="evidence" value="ECO:0007669"/>
    <property type="project" value="UniProtKB-KW"/>
</dbReference>
<dbReference type="Gene3D" id="3.40.50.2300">
    <property type="match status" value="1"/>
</dbReference>
<keyword evidence="10" id="KW-1185">Reference proteome</keyword>
<dbReference type="PROSITE" id="PS50043">
    <property type="entry name" value="HTH_LUXR_2"/>
    <property type="match status" value="2"/>
</dbReference>
<dbReference type="InterPro" id="IPR039420">
    <property type="entry name" value="WalR-like"/>
</dbReference>
<dbReference type="PANTHER" id="PTHR43214:SF41">
    <property type="entry name" value="NITRATE_NITRITE RESPONSE REGULATOR PROTEIN NARP"/>
    <property type="match status" value="1"/>
</dbReference>
<dbReference type="SMART" id="SM00421">
    <property type="entry name" value="HTH_LUXR"/>
    <property type="match status" value="2"/>
</dbReference>
<dbReference type="EMBL" id="CP036262">
    <property type="protein sequence ID" value="QDS96121.1"/>
    <property type="molecule type" value="Genomic_DNA"/>
</dbReference>
<dbReference type="InterPro" id="IPR016032">
    <property type="entry name" value="Sig_transdc_resp-reg_C-effctor"/>
</dbReference>
<dbReference type="InterPro" id="IPR000792">
    <property type="entry name" value="Tscrpt_reg_LuxR_C"/>
</dbReference>
<dbReference type="SMART" id="SM00448">
    <property type="entry name" value="REC"/>
    <property type="match status" value="1"/>
</dbReference>
<evidence type="ECO:0000256" key="5">
    <source>
        <dbReference type="PROSITE-ProRule" id="PRU00169"/>
    </source>
</evidence>
<dbReference type="SUPFAM" id="SSF52172">
    <property type="entry name" value="CheY-like"/>
    <property type="match status" value="1"/>
</dbReference>
<keyword evidence="4" id="KW-0804">Transcription</keyword>
<dbReference type="Pfam" id="PF00196">
    <property type="entry name" value="GerE"/>
    <property type="match status" value="2"/>
</dbReference>
<evidence type="ECO:0000259" key="8">
    <source>
        <dbReference type="PROSITE" id="PS50110"/>
    </source>
</evidence>
<feature type="domain" description="HTH luxR-type" evidence="7">
    <location>
        <begin position="147"/>
        <end position="212"/>
    </location>
</feature>
<dbReference type="InterPro" id="IPR058245">
    <property type="entry name" value="NreC/VraR/RcsB-like_REC"/>
</dbReference>
<dbReference type="AlphaFoldDB" id="A0A517MMM0"/>
<dbReference type="SUPFAM" id="SSF52540">
    <property type="entry name" value="P-loop containing nucleoside triphosphate hydrolases"/>
    <property type="match status" value="1"/>
</dbReference>
<dbReference type="PRINTS" id="PR00038">
    <property type="entry name" value="HTHLUXR"/>
</dbReference>
<feature type="region of interest" description="Disordered" evidence="6">
    <location>
        <begin position="1049"/>
        <end position="1074"/>
    </location>
</feature>
<dbReference type="InterPro" id="IPR041664">
    <property type="entry name" value="AAA_16"/>
</dbReference>
<accession>A0A517MMM0</accession>
<dbReference type="InterPro" id="IPR036388">
    <property type="entry name" value="WH-like_DNA-bd_sf"/>
</dbReference>
<evidence type="ECO:0000313" key="9">
    <source>
        <dbReference type="EMBL" id="QDS96121.1"/>
    </source>
</evidence>
<keyword evidence="1 5" id="KW-0597">Phosphoprotein</keyword>
<organism evidence="9 10">
    <name type="scientific">Roseimaritima multifibrata</name>
    <dbReference type="NCBI Taxonomy" id="1930274"/>
    <lineage>
        <taxon>Bacteria</taxon>
        <taxon>Pseudomonadati</taxon>
        <taxon>Planctomycetota</taxon>
        <taxon>Planctomycetia</taxon>
        <taxon>Pirellulales</taxon>
        <taxon>Pirellulaceae</taxon>
        <taxon>Roseimaritima</taxon>
    </lineage>
</organism>
<dbReference type="Pfam" id="PF00072">
    <property type="entry name" value="Response_reg"/>
    <property type="match status" value="1"/>
</dbReference>
<evidence type="ECO:0000313" key="10">
    <source>
        <dbReference type="Proteomes" id="UP000320672"/>
    </source>
</evidence>
<dbReference type="SUPFAM" id="SSF46894">
    <property type="entry name" value="C-terminal effector domain of the bipartite response regulators"/>
    <property type="match status" value="2"/>
</dbReference>
<dbReference type="Proteomes" id="UP000320672">
    <property type="component" value="Chromosome"/>
</dbReference>
<keyword evidence="3" id="KW-0238">DNA-binding</keyword>
<keyword evidence="2" id="KW-0805">Transcription regulation</keyword>
<gene>
    <name evidence="9" type="primary">malT</name>
    <name evidence="9" type="ORF">FF011L_49280</name>
</gene>
<dbReference type="GO" id="GO:0006355">
    <property type="term" value="P:regulation of DNA-templated transcription"/>
    <property type="evidence" value="ECO:0007669"/>
    <property type="project" value="InterPro"/>
</dbReference>
<dbReference type="SUPFAM" id="SSF48452">
    <property type="entry name" value="TPR-like"/>
    <property type="match status" value="2"/>
</dbReference>
<dbReference type="InterPro" id="IPR001789">
    <property type="entry name" value="Sig_transdc_resp-reg_receiver"/>
</dbReference>
<evidence type="ECO:0000256" key="2">
    <source>
        <dbReference type="ARBA" id="ARBA00023015"/>
    </source>
</evidence>
<sequence length="1148" mass="128078">MSISILLVDDHAMFRKGLRMLLNEEEDIDVIGEAEDGEEAIKVAIELSPDVIVMDITMPNVDGIEATQRIVSKLPHVKVIPLSIHSGKRFVENMLRAGAAGYLLKESAPEELVNAIRSVHQGDICLSSAISGVVVSEYVRLLSQPNSGDDRGELSEDEGLLLRLIAEGHSVKEIAATLGSSARSVQSRRKLLISKVGVSNVAELTEYARANQWAEGKAQVNVGASQNANGAVPTASILGTKFHQPNVSRDFVSRRRLLDKLDQSCELPLTLISAPAGYGKSSLMADWLASHHERCAAWLSLSESDSDLRTFVRYLVAAVEGQFPNACHETNTILQASQLPPCCEMADTLNNDLDVIEEPLVLVLDDYHLVSDPDVHELLENLLLHPPRPLHLVLITRHDPPLSLAALRANGWLTEIRQEDLRFSRLEVQSVLEKMTGATLSDIALTHLESELEGWIVGVYLVGLLLRNQPDPEEFIAGLKRGSQQIQDYLSEEVISSQPSTVRDRLLKVSMVERFCAPLVEALCDLDDGTDAQSTGKDFIEEIRRANLFVIPLDLHGEWFRFHHLFQYLLQGQFERSTSRADIAALHLRASKWFEAEELIDDAIEHSLVIGDTKRAAEIVERHARTMMNEDNWYVVEKWLARLPDAQVMKRPELLLARAWRHYYRLNFAAIPPILKRVDALMENSLESRKLSAEVAFFRAFFEFFQGEGEKSLKHIHYALKHTPLTDHEVRAESETFLGLAGQMQGERARVTETITEWLADSSSLNLSPIRETHLLATLSFMSFIASDPMGSAGYLMRMRVVGTANELEYPLAWCDYLEGIFHLRRGEVDLAIGLLEEATKRKYSQHARAAVDALVALAIAYQRQGQTKKSDATCQALNEFVSNLGPLFQPLADACAIRLAIMRGQSNVLQRWLSLSSPPIEVMLFWFEIPCITYCRALVAEGSSASLHTAQERLSEYAAANETQHNACQLIEVLCLQAVTEEKLGNTKRAIQYLQQAVTLAQPGGFVFPFVELGAPIADLLRGLQMKEVAVEFIDRLHAAFSDSETEVEPKVSGIERTSPADQSPSRSLPKPTHQIDGVAIDALTLRELETLELLAQRLYDKEIAKAMSISVWTVKSHVKHIYEKLHVNNRRQAILQAEELGLLQGK</sequence>
<evidence type="ECO:0000256" key="3">
    <source>
        <dbReference type="ARBA" id="ARBA00023125"/>
    </source>
</evidence>
<feature type="domain" description="Response regulatory" evidence="8">
    <location>
        <begin position="4"/>
        <end position="120"/>
    </location>
</feature>
<dbReference type="GO" id="GO:0000160">
    <property type="term" value="P:phosphorelay signal transduction system"/>
    <property type="evidence" value="ECO:0007669"/>
    <property type="project" value="InterPro"/>
</dbReference>
<dbReference type="Gene3D" id="1.10.10.10">
    <property type="entry name" value="Winged helix-like DNA-binding domain superfamily/Winged helix DNA-binding domain"/>
    <property type="match status" value="1"/>
</dbReference>
<dbReference type="CDD" id="cd06170">
    <property type="entry name" value="LuxR_C_like"/>
    <property type="match status" value="2"/>
</dbReference>
<dbReference type="PANTHER" id="PTHR43214">
    <property type="entry name" value="TWO-COMPONENT RESPONSE REGULATOR"/>
    <property type="match status" value="1"/>
</dbReference>
<evidence type="ECO:0000259" key="7">
    <source>
        <dbReference type="PROSITE" id="PS50043"/>
    </source>
</evidence>
<dbReference type="InterPro" id="IPR011006">
    <property type="entry name" value="CheY-like_superfamily"/>
</dbReference>
<proteinExistence type="predicted"/>
<dbReference type="InterPro" id="IPR059106">
    <property type="entry name" value="WHD_MalT"/>
</dbReference>